<dbReference type="AlphaFoldDB" id="A0A542XEP6"/>
<dbReference type="EMBL" id="VFOK01000001">
    <property type="protein sequence ID" value="TQL34294.1"/>
    <property type="molecule type" value="Genomic_DNA"/>
</dbReference>
<gene>
    <name evidence="8" type="ORF">FB554_2459</name>
</gene>
<evidence type="ECO:0000313" key="8">
    <source>
        <dbReference type="EMBL" id="TQL34294.1"/>
    </source>
</evidence>
<keyword evidence="3" id="KW-1003">Cell membrane</keyword>
<accession>A0A542XEP6</accession>
<keyword evidence="9" id="KW-1185">Reference proteome</keyword>
<dbReference type="InterPro" id="IPR002758">
    <property type="entry name" value="Cation_antiport_E"/>
</dbReference>
<evidence type="ECO:0000256" key="5">
    <source>
        <dbReference type="ARBA" id="ARBA00022989"/>
    </source>
</evidence>
<keyword evidence="5 7" id="KW-1133">Transmembrane helix</keyword>
<feature type="transmembrane region" description="Helical" evidence="7">
    <location>
        <begin position="7"/>
        <end position="25"/>
    </location>
</feature>
<comment type="caution">
    <text evidence="8">The sequence shown here is derived from an EMBL/GenBank/DDBJ whole genome shotgun (WGS) entry which is preliminary data.</text>
</comment>
<dbReference type="NCBIfam" id="NF006521">
    <property type="entry name" value="PRK08965.1-5"/>
    <property type="match status" value="1"/>
</dbReference>
<dbReference type="Pfam" id="PF01899">
    <property type="entry name" value="MNHE"/>
    <property type="match status" value="1"/>
</dbReference>
<reference evidence="8 9" key="1">
    <citation type="submission" date="2019-06" db="EMBL/GenBank/DDBJ databases">
        <title>Sequencing the genomes of 1000 actinobacteria strains.</title>
        <authorList>
            <person name="Klenk H.-P."/>
        </authorList>
    </citation>
    <scope>NUCLEOTIDE SEQUENCE [LARGE SCALE GENOMIC DNA]</scope>
    <source>
        <strain evidence="8 9">DSM 24617</strain>
    </source>
</reference>
<evidence type="ECO:0000256" key="1">
    <source>
        <dbReference type="ARBA" id="ARBA00004651"/>
    </source>
</evidence>
<evidence type="ECO:0000313" key="9">
    <source>
        <dbReference type="Proteomes" id="UP000318336"/>
    </source>
</evidence>
<comment type="subcellular location">
    <subcellularLocation>
        <location evidence="1">Cell membrane</location>
        <topology evidence="1">Multi-pass membrane protein</topology>
    </subcellularLocation>
</comment>
<dbReference type="GO" id="GO:0008324">
    <property type="term" value="F:monoatomic cation transmembrane transporter activity"/>
    <property type="evidence" value="ECO:0007669"/>
    <property type="project" value="InterPro"/>
</dbReference>
<proteinExistence type="inferred from homology"/>
<evidence type="ECO:0000256" key="3">
    <source>
        <dbReference type="ARBA" id="ARBA00022475"/>
    </source>
</evidence>
<dbReference type="GO" id="GO:0005886">
    <property type="term" value="C:plasma membrane"/>
    <property type="evidence" value="ECO:0007669"/>
    <property type="project" value="UniProtKB-SubCell"/>
</dbReference>
<name>A0A542XEP6_9MICO</name>
<keyword evidence="6 7" id="KW-0472">Membrane</keyword>
<evidence type="ECO:0000256" key="6">
    <source>
        <dbReference type="ARBA" id="ARBA00023136"/>
    </source>
</evidence>
<dbReference type="PANTHER" id="PTHR34584">
    <property type="entry name" value="NA(+)/H(+) ANTIPORTER SUBUNIT E1"/>
    <property type="match status" value="1"/>
</dbReference>
<comment type="similarity">
    <text evidence="2">Belongs to the CPA3 antiporters (TC 2.A.63) subunit E family.</text>
</comment>
<dbReference type="Proteomes" id="UP000318336">
    <property type="component" value="Unassembled WGS sequence"/>
</dbReference>
<keyword evidence="4 7" id="KW-0812">Transmembrane</keyword>
<evidence type="ECO:0000256" key="7">
    <source>
        <dbReference type="SAM" id="Phobius"/>
    </source>
</evidence>
<dbReference type="RefSeq" id="WP_142006463.1">
    <property type="nucleotide sequence ID" value="NZ_CAJTBP010000001.1"/>
</dbReference>
<dbReference type="OrthoDB" id="3556991at2"/>
<dbReference type="PANTHER" id="PTHR34584:SF1">
    <property type="entry name" value="NA(+)_H(+) ANTIPORTER SUBUNIT E1"/>
    <property type="match status" value="1"/>
</dbReference>
<feature type="transmembrane region" description="Helical" evidence="7">
    <location>
        <begin position="31"/>
        <end position="50"/>
    </location>
</feature>
<organism evidence="8 9">
    <name type="scientific">Barrientosiimonas humi</name>
    <dbReference type="NCBI Taxonomy" id="999931"/>
    <lineage>
        <taxon>Bacteria</taxon>
        <taxon>Bacillati</taxon>
        <taxon>Actinomycetota</taxon>
        <taxon>Actinomycetes</taxon>
        <taxon>Micrococcales</taxon>
        <taxon>Dermacoccaceae</taxon>
        <taxon>Barrientosiimonas</taxon>
    </lineage>
</organism>
<evidence type="ECO:0000256" key="4">
    <source>
        <dbReference type="ARBA" id="ARBA00022692"/>
    </source>
</evidence>
<protein>
    <submittedName>
        <fullName evidence="8">Multicomponent Na+:H+ antiporter subunit E</fullName>
    </submittedName>
</protein>
<evidence type="ECO:0000256" key="2">
    <source>
        <dbReference type="ARBA" id="ARBA00006228"/>
    </source>
</evidence>
<sequence length="174" mass="18928">MIRERIHLVPLATLTLVWVMLWGNLSWANVLGGMALGSLVLLAFPLPRLVTGVRVRPWPLVVLVAQFTVHLVRASVQVAWQAVTRGRSTSGVLVSVQLRCANEFLQTLTAEMVALVPGTVVIDLDTSERTLLVHALDVHDAGGAEDVRRTILAQETRVLNALAEDPSCGQEVRA</sequence>